<feature type="transmembrane region" description="Helical" evidence="1">
    <location>
        <begin position="55"/>
        <end position="83"/>
    </location>
</feature>
<dbReference type="InterPro" id="IPR039672">
    <property type="entry name" value="MFS_2"/>
</dbReference>
<gene>
    <name evidence="2" type="ORF">SAMN02746064_00293</name>
</gene>
<name>A0A1M4SKD8_9FIRM</name>
<proteinExistence type="predicted"/>
<dbReference type="GO" id="GO:0005886">
    <property type="term" value="C:plasma membrane"/>
    <property type="evidence" value="ECO:0007669"/>
    <property type="project" value="TreeGrafter"/>
</dbReference>
<keyword evidence="3" id="KW-1185">Reference proteome</keyword>
<evidence type="ECO:0000313" key="3">
    <source>
        <dbReference type="Proteomes" id="UP000184251"/>
    </source>
</evidence>
<dbReference type="PANTHER" id="PTHR11328:SF24">
    <property type="entry name" value="MAJOR FACILITATOR SUPERFAMILY (MFS) PROFILE DOMAIN-CONTAINING PROTEIN"/>
    <property type="match status" value="1"/>
</dbReference>
<accession>A0A1M4SKD8</accession>
<organism evidence="2 3">
    <name type="scientific">Alkalibacter saccharofermentans DSM 14828</name>
    <dbReference type="NCBI Taxonomy" id="1120975"/>
    <lineage>
        <taxon>Bacteria</taxon>
        <taxon>Bacillati</taxon>
        <taxon>Bacillota</taxon>
        <taxon>Clostridia</taxon>
        <taxon>Eubacteriales</taxon>
        <taxon>Eubacteriaceae</taxon>
        <taxon>Alkalibacter</taxon>
    </lineage>
</organism>
<dbReference type="Pfam" id="PF13347">
    <property type="entry name" value="MFS_2"/>
    <property type="match status" value="1"/>
</dbReference>
<feature type="transmembrane region" description="Helical" evidence="1">
    <location>
        <begin position="216"/>
        <end position="232"/>
    </location>
</feature>
<keyword evidence="1" id="KW-1133">Transmembrane helix</keyword>
<feature type="transmembrane region" description="Helical" evidence="1">
    <location>
        <begin position="278"/>
        <end position="300"/>
    </location>
</feature>
<dbReference type="InterPro" id="IPR036259">
    <property type="entry name" value="MFS_trans_sf"/>
</dbReference>
<dbReference type="EMBL" id="FQTU01000001">
    <property type="protein sequence ID" value="SHE32645.1"/>
    <property type="molecule type" value="Genomic_DNA"/>
</dbReference>
<evidence type="ECO:0000256" key="1">
    <source>
        <dbReference type="SAM" id="Phobius"/>
    </source>
</evidence>
<feature type="transmembrane region" description="Helical" evidence="1">
    <location>
        <begin position="337"/>
        <end position="358"/>
    </location>
</feature>
<dbReference type="GO" id="GO:0015293">
    <property type="term" value="F:symporter activity"/>
    <property type="evidence" value="ECO:0007669"/>
    <property type="project" value="InterPro"/>
</dbReference>
<keyword evidence="2" id="KW-0762">Sugar transport</keyword>
<feature type="transmembrane region" description="Helical" evidence="1">
    <location>
        <begin position="409"/>
        <end position="432"/>
    </location>
</feature>
<dbReference type="SUPFAM" id="SSF103473">
    <property type="entry name" value="MFS general substrate transporter"/>
    <property type="match status" value="1"/>
</dbReference>
<feature type="transmembrane region" description="Helical" evidence="1">
    <location>
        <begin position="306"/>
        <end position="325"/>
    </location>
</feature>
<dbReference type="Proteomes" id="UP000184251">
    <property type="component" value="Unassembled WGS sequence"/>
</dbReference>
<feature type="transmembrane region" description="Helical" evidence="1">
    <location>
        <begin position="447"/>
        <end position="469"/>
    </location>
</feature>
<dbReference type="Gene3D" id="1.20.1250.20">
    <property type="entry name" value="MFS general substrate transporter like domains"/>
    <property type="match status" value="2"/>
</dbReference>
<keyword evidence="1" id="KW-0812">Transmembrane</keyword>
<keyword evidence="2" id="KW-0813">Transport</keyword>
<protein>
    <submittedName>
        <fullName evidence="2">MFS/sugar transport protein</fullName>
    </submittedName>
</protein>
<sequence>MLKSSKWDAIILRRTGLRYKNSITDKKMIPMKDKIGYGSGNFSTGVINQVVGTYLVFYCTAILGIPGSLIGTALSLSIIWDALTDPFMGYFSDITKSERFGRRHQYIIFGSIGMAVANFFLWNIDPDMPLTFKFSAIVLLIILIKTFSTVYVTPYTALGAELSKDYDERTEIQSVKTVFFLLGLAFVSVFGMYVFFRPSLQFPSGQLNPLSYRTMGVFSSLITVTFAMYCHFTTRKYIPTLRENIQKDNPRLTVRELFGEFRRIFGNLNFRALSFSYMFNNIASALIANMGLHVFTYTFFLTSQQIAIVVGVQFAVSIVSQPVWYKISERFDKKPAVMMGVFISIASCLLFAFLVAIREEARGSVLYFIPFAVLAGFGTSGLYTIPLSMMADVIDLDELNTGKRSEGSYYGFLTMFYKLSQSITLFIIGWILDLVRFNPDLDFQMESTVIIIGLVIGIGSAVSFVASFLSLKAYGLNKMSVIEIQKKTKTN</sequence>
<keyword evidence="1" id="KW-0472">Membrane</keyword>
<feature type="transmembrane region" description="Helical" evidence="1">
    <location>
        <begin position="134"/>
        <end position="158"/>
    </location>
</feature>
<dbReference type="PANTHER" id="PTHR11328">
    <property type="entry name" value="MAJOR FACILITATOR SUPERFAMILY DOMAIN-CONTAINING PROTEIN"/>
    <property type="match status" value="1"/>
</dbReference>
<dbReference type="AlphaFoldDB" id="A0A1M4SKD8"/>
<feature type="transmembrane region" description="Helical" evidence="1">
    <location>
        <begin position="178"/>
        <end position="196"/>
    </location>
</feature>
<dbReference type="GO" id="GO:0008643">
    <property type="term" value="P:carbohydrate transport"/>
    <property type="evidence" value="ECO:0007669"/>
    <property type="project" value="InterPro"/>
</dbReference>
<reference evidence="2 3" key="1">
    <citation type="submission" date="2016-11" db="EMBL/GenBank/DDBJ databases">
        <authorList>
            <person name="Jaros S."/>
            <person name="Januszkiewicz K."/>
            <person name="Wedrychowicz H."/>
        </authorList>
    </citation>
    <scope>NUCLEOTIDE SEQUENCE [LARGE SCALE GENOMIC DNA]</scope>
    <source>
        <strain evidence="2 3">DSM 14828</strain>
    </source>
</reference>
<feature type="transmembrane region" description="Helical" evidence="1">
    <location>
        <begin position="364"/>
        <end position="388"/>
    </location>
</feature>
<dbReference type="STRING" id="1120975.SAMN02746064_00293"/>
<feature type="transmembrane region" description="Helical" evidence="1">
    <location>
        <begin position="104"/>
        <end position="122"/>
    </location>
</feature>
<evidence type="ECO:0000313" key="2">
    <source>
        <dbReference type="EMBL" id="SHE32645.1"/>
    </source>
</evidence>